<dbReference type="EnsemblMetazoa" id="PPAI010414-RA">
    <property type="protein sequence ID" value="PPAI010414-PA"/>
    <property type="gene ID" value="PPAI010414"/>
</dbReference>
<dbReference type="GO" id="GO:0015293">
    <property type="term" value="F:symporter activity"/>
    <property type="evidence" value="ECO:0007669"/>
    <property type="project" value="UniProtKB-KW"/>
</dbReference>
<organism evidence="7 8">
    <name type="scientific">Phlebotomus papatasi</name>
    <name type="common">Sandfly</name>
    <dbReference type="NCBI Taxonomy" id="29031"/>
    <lineage>
        <taxon>Eukaryota</taxon>
        <taxon>Metazoa</taxon>
        <taxon>Ecdysozoa</taxon>
        <taxon>Arthropoda</taxon>
        <taxon>Hexapoda</taxon>
        <taxon>Insecta</taxon>
        <taxon>Pterygota</taxon>
        <taxon>Neoptera</taxon>
        <taxon>Endopterygota</taxon>
        <taxon>Diptera</taxon>
        <taxon>Nematocera</taxon>
        <taxon>Psychodoidea</taxon>
        <taxon>Psychodidae</taxon>
        <taxon>Phlebotomus</taxon>
        <taxon>Phlebotomus</taxon>
    </lineage>
</organism>
<evidence type="ECO:0000256" key="6">
    <source>
        <dbReference type="ARBA" id="ARBA00023136"/>
    </source>
</evidence>
<keyword evidence="5" id="KW-1133">Transmembrane helix</keyword>
<dbReference type="PANTHER" id="PTHR11662">
    <property type="entry name" value="SOLUTE CARRIER FAMILY 17"/>
    <property type="match status" value="1"/>
</dbReference>
<evidence type="ECO:0000256" key="3">
    <source>
        <dbReference type="ARBA" id="ARBA00022692"/>
    </source>
</evidence>
<dbReference type="PANTHER" id="PTHR11662:SF336">
    <property type="entry name" value="LP19554P"/>
    <property type="match status" value="1"/>
</dbReference>
<protein>
    <recommendedName>
        <fullName evidence="9">Major facilitator superfamily (MFS) profile domain-containing protein</fullName>
    </recommendedName>
</protein>
<dbReference type="GO" id="GO:0006820">
    <property type="term" value="P:monoatomic anion transport"/>
    <property type="evidence" value="ECO:0007669"/>
    <property type="project" value="TreeGrafter"/>
</dbReference>
<keyword evidence="2" id="KW-0813">Transport</keyword>
<dbReference type="InterPro" id="IPR011701">
    <property type="entry name" value="MFS"/>
</dbReference>
<dbReference type="EMBL" id="AJVK01018285">
    <property type="status" value="NOT_ANNOTATED_CDS"/>
    <property type="molecule type" value="Genomic_DNA"/>
</dbReference>
<proteinExistence type="predicted"/>
<keyword evidence="4" id="KW-0769">Symport</keyword>
<reference evidence="7" key="1">
    <citation type="submission" date="2022-08" db="UniProtKB">
        <authorList>
            <consortium name="EnsemblMetazoa"/>
        </authorList>
    </citation>
    <scope>IDENTIFICATION</scope>
    <source>
        <strain evidence="7">Israel</strain>
    </source>
</reference>
<evidence type="ECO:0000313" key="7">
    <source>
        <dbReference type="EnsemblMetazoa" id="PPAI010414-PA"/>
    </source>
</evidence>
<evidence type="ECO:0000256" key="5">
    <source>
        <dbReference type="ARBA" id="ARBA00022989"/>
    </source>
</evidence>
<keyword evidence="3" id="KW-0812">Transmembrane</keyword>
<evidence type="ECO:0008006" key="9">
    <source>
        <dbReference type="Google" id="ProtNLM"/>
    </source>
</evidence>
<dbReference type="VEuPathDB" id="VectorBase:PPAI010414"/>
<name>A0A1B0DPH8_PHLPP</name>
<evidence type="ECO:0000313" key="8">
    <source>
        <dbReference type="Proteomes" id="UP000092462"/>
    </source>
</evidence>
<dbReference type="AlphaFoldDB" id="A0A1B0DPH8"/>
<evidence type="ECO:0000256" key="1">
    <source>
        <dbReference type="ARBA" id="ARBA00004141"/>
    </source>
</evidence>
<dbReference type="Gene3D" id="1.20.1250.20">
    <property type="entry name" value="MFS general substrate transporter like domains"/>
    <property type="match status" value="2"/>
</dbReference>
<dbReference type="EMBL" id="AJVK01018286">
    <property type="status" value="NOT_ANNOTATED_CDS"/>
    <property type="molecule type" value="Genomic_DNA"/>
</dbReference>
<dbReference type="GO" id="GO:0016020">
    <property type="term" value="C:membrane"/>
    <property type="evidence" value="ECO:0007669"/>
    <property type="project" value="UniProtKB-SubCell"/>
</dbReference>
<comment type="subcellular location">
    <subcellularLocation>
        <location evidence="1">Membrane</location>
        <topology evidence="1">Multi-pass membrane protein</topology>
    </subcellularLocation>
</comment>
<accession>A0A1B0DPH8</accession>
<dbReference type="InterPro" id="IPR050382">
    <property type="entry name" value="MFS_Na/Anion_cotransporter"/>
</dbReference>
<dbReference type="SUPFAM" id="SSF103473">
    <property type="entry name" value="MFS general substrate transporter"/>
    <property type="match status" value="1"/>
</dbReference>
<sequence>MTSYMLRVNFSIAILAMVVPSSPSLLNGTDITGVLTVKDYGPRYHWSSSQQGLLLGSYFWGYLISALPGTWLVEKYGGKILITTSFALSVVVTALAPLFASWGFYAMYISRFITGFLSPEEKDYIEKALGTSVSKEKPKPPIRQILTSIPFIALVILHFSNLWGLFFLMTAAPKFMNVVLNFNLSQSGFLSALPYLARLTCGILFGYIGDFVRNRKWLSVTNIRKVFTIFSHILPGLFLALLCFITEPYACVAVITASLGFNGAVSITNLQNSHDLAPNFAGLLYGIMNFVGTTPGFISPIIVSYFTEDGNTMAEWSNVFIVGCVIYVLPALIYMMLGSGETQPWNEPLPEGEKNKDKQQNSS</sequence>
<keyword evidence="6" id="KW-0472">Membrane</keyword>
<dbReference type="VEuPathDB" id="VectorBase:PPAPM1_002653"/>
<evidence type="ECO:0000256" key="2">
    <source>
        <dbReference type="ARBA" id="ARBA00022448"/>
    </source>
</evidence>
<dbReference type="Pfam" id="PF07690">
    <property type="entry name" value="MFS_1"/>
    <property type="match status" value="2"/>
</dbReference>
<dbReference type="FunFam" id="1.20.1250.20:FF:000003">
    <property type="entry name" value="Solute carrier family 17 member 3"/>
    <property type="match status" value="1"/>
</dbReference>
<dbReference type="VEuPathDB" id="VectorBase:PPAPM1_009602"/>
<keyword evidence="8" id="KW-1185">Reference proteome</keyword>
<evidence type="ECO:0000256" key="4">
    <source>
        <dbReference type="ARBA" id="ARBA00022847"/>
    </source>
</evidence>
<dbReference type="InterPro" id="IPR036259">
    <property type="entry name" value="MFS_trans_sf"/>
</dbReference>
<dbReference type="Proteomes" id="UP000092462">
    <property type="component" value="Unassembled WGS sequence"/>
</dbReference>